<dbReference type="Proteomes" id="UP000186868">
    <property type="component" value="Unassembled WGS sequence"/>
</dbReference>
<accession>A0A1U7H8T4</accession>
<evidence type="ECO:0000313" key="2">
    <source>
        <dbReference type="Proteomes" id="UP000186868"/>
    </source>
</evidence>
<dbReference type="RefSeq" id="WP_073601374.1">
    <property type="nucleotide sequence ID" value="NZ_MRCB01000038.1"/>
</dbReference>
<proteinExistence type="predicted"/>
<protein>
    <submittedName>
        <fullName evidence="1">Uncharacterized protein</fullName>
    </submittedName>
</protein>
<name>A0A1U7H8T4_9CYAN</name>
<evidence type="ECO:0000313" key="1">
    <source>
        <dbReference type="EMBL" id="OKH19665.1"/>
    </source>
</evidence>
<dbReference type="OrthoDB" id="428419at2"/>
<sequence length="294" mass="32959">MPKQVSQIGFIGATVVGLTCFMTPANSATIQTSTQKALVVGENNRVTQLSQQTSLDLFFFDLHLDTGSFLDESPIKNFINSEILEFINEFSENILEIDQSISQIARLSGNNNRVTQISDQNIFDVFFLDPELRVTMGENTTYTLPSFDISQILSDRIAAWLPDIKQSVTQEANIFGSDNQVRQVNDQTVIDFFLIDIKFSTQLDDIVVRRADDNLDNLVNFELYNFLDNLETLLPFQELPGSFFQDKNPIVLASRNYSINEAQSSITVPESSSVFALFSLTAIGLGSTILCKYK</sequence>
<gene>
    <name evidence="1" type="ORF">NIES593_20575</name>
</gene>
<reference evidence="1 2" key="1">
    <citation type="submission" date="2016-11" db="EMBL/GenBank/DDBJ databases">
        <title>Draft Genome Sequences of Nine Cyanobacterial Strains from Diverse Habitats.</title>
        <authorList>
            <person name="Zhu T."/>
            <person name="Hou S."/>
            <person name="Lu X."/>
            <person name="Hess W.R."/>
        </authorList>
    </citation>
    <scope>NUCLEOTIDE SEQUENCE [LARGE SCALE GENOMIC DNA]</scope>
    <source>
        <strain evidence="1 2">NIES-593</strain>
    </source>
</reference>
<comment type="caution">
    <text evidence="1">The sequence shown here is derived from an EMBL/GenBank/DDBJ whole genome shotgun (WGS) entry which is preliminary data.</text>
</comment>
<keyword evidence="2" id="KW-1185">Reference proteome</keyword>
<organism evidence="1 2">
    <name type="scientific">Hydrococcus rivularis NIES-593</name>
    <dbReference type="NCBI Taxonomy" id="1921803"/>
    <lineage>
        <taxon>Bacteria</taxon>
        <taxon>Bacillati</taxon>
        <taxon>Cyanobacteriota</taxon>
        <taxon>Cyanophyceae</taxon>
        <taxon>Pleurocapsales</taxon>
        <taxon>Hydrococcaceae</taxon>
        <taxon>Hydrococcus</taxon>
    </lineage>
</organism>
<dbReference type="EMBL" id="MRCB01000038">
    <property type="protein sequence ID" value="OKH19665.1"/>
    <property type="molecule type" value="Genomic_DNA"/>
</dbReference>
<dbReference type="AlphaFoldDB" id="A0A1U7H8T4"/>